<gene>
    <name evidence="2" type="ORF">NDU88_005252</name>
</gene>
<name>A0AAV7MBK6_PLEWA</name>
<dbReference type="Proteomes" id="UP001066276">
    <property type="component" value="Chromosome 10"/>
</dbReference>
<protein>
    <submittedName>
        <fullName evidence="2">Uncharacterized protein</fullName>
    </submittedName>
</protein>
<evidence type="ECO:0000313" key="3">
    <source>
        <dbReference type="Proteomes" id="UP001066276"/>
    </source>
</evidence>
<keyword evidence="3" id="KW-1185">Reference proteome</keyword>
<organism evidence="2 3">
    <name type="scientific">Pleurodeles waltl</name>
    <name type="common">Iberian ribbed newt</name>
    <dbReference type="NCBI Taxonomy" id="8319"/>
    <lineage>
        <taxon>Eukaryota</taxon>
        <taxon>Metazoa</taxon>
        <taxon>Chordata</taxon>
        <taxon>Craniata</taxon>
        <taxon>Vertebrata</taxon>
        <taxon>Euteleostomi</taxon>
        <taxon>Amphibia</taxon>
        <taxon>Batrachia</taxon>
        <taxon>Caudata</taxon>
        <taxon>Salamandroidea</taxon>
        <taxon>Salamandridae</taxon>
        <taxon>Pleurodelinae</taxon>
        <taxon>Pleurodeles</taxon>
    </lineage>
</organism>
<accession>A0AAV7MBK6</accession>
<reference evidence="2" key="1">
    <citation type="journal article" date="2022" name="bioRxiv">
        <title>Sequencing and chromosome-scale assembly of the giantPleurodeles waltlgenome.</title>
        <authorList>
            <person name="Brown T."/>
            <person name="Elewa A."/>
            <person name="Iarovenko S."/>
            <person name="Subramanian E."/>
            <person name="Araus A.J."/>
            <person name="Petzold A."/>
            <person name="Susuki M."/>
            <person name="Suzuki K.-i.T."/>
            <person name="Hayashi T."/>
            <person name="Toyoda A."/>
            <person name="Oliveira C."/>
            <person name="Osipova E."/>
            <person name="Leigh N.D."/>
            <person name="Simon A."/>
            <person name="Yun M.H."/>
        </authorList>
    </citation>
    <scope>NUCLEOTIDE SEQUENCE</scope>
    <source>
        <strain evidence="2">20211129_DDA</strain>
        <tissue evidence="2">Liver</tissue>
    </source>
</reference>
<dbReference type="EMBL" id="JANPWB010000014">
    <property type="protein sequence ID" value="KAJ1100165.1"/>
    <property type="molecule type" value="Genomic_DNA"/>
</dbReference>
<evidence type="ECO:0000256" key="1">
    <source>
        <dbReference type="SAM" id="MobiDB-lite"/>
    </source>
</evidence>
<sequence length="76" mass="8170">MCPTRAKAHCSGVGTCTLEWDAVEPETGIGQVRQALLACFWAGRRRWGPCGSAATVEGYAQQEQRRPVVKGTPLAP</sequence>
<evidence type="ECO:0000313" key="2">
    <source>
        <dbReference type="EMBL" id="KAJ1100165.1"/>
    </source>
</evidence>
<comment type="caution">
    <text evidence="2">The sequence shown here is derived from an EMBL/GenBank/DDBJ whole genome shotgun (WGS) entry which is preliminary data.</text>
</comment>
<dbReference type="AlphaFoldDB" id="A0AAV7MBK6"/>
<proteinExistence type="predicted"/>
<feature type="region of interest" description="Disordered" evidence="1">
    <location>
        <begin position="57"/>
        <end position="76"/>
    </location>
</feature>